<dbReference type="Gene3D" id="3.80.10.10">
    <property type="entry name" value="Ribonuclease Inhibitor"/>
    <property type="match status" value="1"/>
</dbReference>
<feature type="chain" id="PRO_5036983534" evidence="3">
    <location>
        <begin position="22"/>
        <end position="1024"/>
    </location>
</feature>
<dbReference type="Pfam" id="PF12799">
    <property type="entry name" value="LRR_4"/>
    <property type="match status" value="1"/>
</dbReference>
<keyword evidence="1" id="KW-0433">Leucine-rich repeat</keyword>
<dbReference type="Proteomes" id="UP000664382">
    <property type="component" value="Unassembled WGS sequence"/>
</dbReference>
<dbReference type="RefSeq" id="WP_208095244.1">
    <property type="nucleotide sequence ID" value="NZ_JAGDYM010000003.1"/>
</dbReference>
<feature type="domain" description="LTD" evidence="4">
    <location>
        <begin position="247"/>
        <end position="350"/>
    </location>
</feature>
<organism evidence="5 6">
    <name type="scientific">Leucobacter weissii</name>
    <dbReference type="NCBI Taxonomy" id="1983706"/>
    <lineage>
        <taxon>Bacteria</taxon>
        <taxon>Bacillati</taxon>
        <taxon>Actinomycetota</taxon>
        <taxon>Actinomycetes</taxon>
        <taxon>Micrococcales</taxon>
        <taxon>Microbacteriaceae</taxon>
        <taxon>Leucobacter</taxon>
    </lineage>
</organism>
<dbReference type="InterPro" id="IPR001322">
    <property type="entry name" value="Lamin_tail_dom"/>
</dbReference>
<dbReference type="EMBL" id="JAGDYM010000003">
    <property type="protein sequence ID" value="MBO1900604.1"/>
    <property type="molecule type" value="Genomic_DNA"/>
</dbReference>
<dbReference type="PROSITE" id="PS51450">
    <property type="entry name" value="LRR"/>
    <property type="match status" value="2"/>
</dbReference>
<evidence type="ECO:0000313" key="6">
    <source>
        <dbReference type="Proteomes" id="UP000664382"/>
    </source>
</evidence>
<dbReference type="PROSITE" id="PS51841">
    <property type="entry name" value="LTD"/>
    <property type="match status" value="1"/>
</dbReference>
<dbReference type="InterPro" id="IPR032675">
    <property type="entry name" value="LRR_dom_sf"/>
</dbReference>
<comment type="caution">
    <text evidence="5">The sequence shown here is derived from an EMBL/GenBank/DDBJ whole genome shotgun (WGS) entry which is preliminary data.</text>
</comment>
<name>A0A939MPC9_9MICO</name>
<sequence>MLAAAAVALSGLTLSAPVAHAAEVVDVPDANLKTALNAAIAAATETEREPDATITDEDAVKATTVTWDGAEQDAPIRSLEGIGAFTELRHLVVANNRIADITPIASLTQLYTIDLRNNRLTDLSPVRGSRWGNQVWLGGNQIADLSPLYRTSSTIFKEHVTPQHLYVGAYTEPSITLDPRLVTFGIQDPDASYPAASRPRPIPSTAATYDRATGVLALTDPENTTSLGFNVGTSQVDPLWTVHFTENPYRFETLRVNEVESDGDTRGDWVELYNTGESELDLAGLILTNQAGDQFVIPEGEDSTIAAGGYRAFVVSGGFDLGADDSIGLYAPGTTEFGPATKIDGYAWTEHAITTYGRTAPGGGAWDTTGLGTFGTENVFGQSEQVPTVAVAGETTVTGSEATGNGSVTLTATVTKPGGGVATDAAGRVTFAQNGSNRSGPVTVTDGVATWTATGLPGSTAGTEYRFTATYASAGSSDPYTDSEVSAPHTVTVTIGEFSGTPTLSTTTPRYFDTLTVDPSAITPADATISYQWSYAIQTTGSPTWHNVEGSTRANYPVFRVVNDENGYRPYVNGTVFYRATVTASKPGHKTQTWQLRTTELVPTAEDWAPGAKKTPVLSTTTPGLGESIVASHEEWTTLFPAELNYRVGYEYQWLRDGAPIAGATERVEPSIGGAGPKQVAYRTTVDDLGKKISLRVTGLSHVVNSSFDSDAVSEETETVRGTFTAAPEPVISNTTPAFGDTLVVSTPEWTPAASFAYQWLRDGQPIPGATSASYKTVAADVEAALSVRVTGTASGVETKEVVSQATAAVAGAEFTQAPAPVIDNTAPKVGDRLSASVGDWSPAVEPEWQWLRDGQPISGADEPWYTVVAADVGKALSVRVTGALPGYVSKEAVSEATTKVPLVQVKVSKKVSSKVAVKVKALKGKKFTVTVTANRGFAKAELPKKVSVKVTGVKGTYSVKLKSGKGTFKLGAKGKKLKKGKRVTVSTTVPRASYKTVKTTSKQITTTTFTAAKATKKVRVKIK</sequence>
<keyword evidence="2" id="KW-0677">Repeat</keyword>
<dbReference type="InterPro" id="IPR001611">
    <property type="entry name" value="Leu-rich_rpt"/>
</dbReference>
<dbReference type="Gene3D" id="2.60.40.2700">
    <property type="match status" value="2"/>
</dbReference>
<gene>
    <name evidence="5" type="ORF">J4H92_01410</name>
</gene>
<dbReference type="Pfam" id="PF00932">
    <property type="entry name" value="LTD"/>
    <property type="match status" value="1"/>
</dbReference>
<dbReference type="SUPFAM" id="SSF52058">
    <property type="entry name" value="L domain-like"/>
    <property type="match status" value="1"/>
</dbReference>
<reference evidence="5" key="1">
    <citation type="submission" date="2021-03" db="EMBL/GenBank/DDBJ databases">
        <title>Leucobacter chromiisoli sp. nov., isolated from chromium-containing soil of chemical plant.</title>
        <authorList>
            <person name="Xu Z."/>
        </authorList>
    </citation>
    <scope>NUCLEOTIDE SEQUENCE</scope>
    <source>
        <strain evidence="5">S27</strain>
    </source>
</reference>
<protein>
    <submittedName>
        <fullName evidence="5">Lamin tail domain-containing protein</fullName>
    </submittedName>
</protein>
<dbReference type="InterPro" id="IPR036415">
    <property type="entry name" value="Lamin_tail_dom_sf"/>
</dbReference>
<accession>A0A939MPC9</accession>
<keyword evidence="3" id="KW-0732">Signal</keyword>
<dbReference type="SUPFAM" id="SSF74853">
    <property type="entry name" value="Lamin A/C globular tail domain"/>
    <property type="match status" value="1"/>
</dbReference>
<dbReference type="AlphaFoldDB" id="A0A939MPC9"/>
<evidence type="ECO:0000256" key="2">
    <source>
        <dbReference type="ARBA" id="ARBA00022737"/>
    </source>
</evidence>
<evidence type="ECO:0000256" key="3">
    <source>
        <dbReference type="SAM" id="SignalP"/>
    </source>
</evidence>
<evidence type="ECO:0000256" key="1">
    <source>
        <dbReference type="ARBA" id="ARBA00022614"/>
    </source>
</evidence>
<feature type="signal peptide" evidence="3">
    <location>
        <begin position="1"/>
        <end position="21"/>
    </location>
</feature>
<evidence type="ECO:0000259" key="4">
    <source>
        <dbReference type="PROSITE" id="PS51841"/>
    </source>
</evidence>
<keyword evidence="6" id="KW-1185">Reference proteome</keyword>
<proteinExistence type="predicted"/>
<evidence type="ECO:0000313" key="5">
    <source>
        <dbReference type="EMBL" id="MBO1900604.1"/>
    </source>
</evidence>
<dbReference type="InterPro" id="IPR025875">
    <property type="entry name" value="Leu-rich_rpt_4"/>
</dbReference>